<evidence type="ECO:0000259" key="1">
    <source>
        <dbReference type="Pfam" id="PF09350"/>
    </source>
</evidence>
<keyword evidence="3" id="KW-1185">Reference proteome</keyword>
<proteinExistence type="predicted"/>
<dbReference type="PANTHER" id="PTHR39158">
    <property type="entry name" value="OS08G0560600 PROTEIN"/>
    <property type="match status" value="1"/>
</dbReference>
<dbReference type="InterPro" id="IPR052573">
    <property type="entry name" value="DnaJ_C_subfamily_28"/>
</dbReference>
<dbReference type="PANTHER" id="PTHR39158:SF1">
    <property type="entry name" value="DNAJ HOMOLOG SUBFAMILY C MEMBER 28"/>
    <property type="match status" value="1"/>
</dbReference>
<evidence type="ECO:0000313" key="3">
    <source>
        <dbReference type="Proteomes" id="UP001597180"/>
    </source>
</evidence>
<comment type="caution">
    <text evidence="2">The sequence shown here is derived from an EMBL/GenBank/DDBJ whole genome shotgun (WGS) entry which is preliminary data.</text>
</comment>
<feature type="domain" description="DnaJ homologue subfamily C member 28 conserved" evidence="1">
    <location>
        <begin position="7"/>
        <end position="73"/>
    </location>
</feature>
<dbReference type="Proteomes" id="UP001597180">
    <property type="component" value="Unassembled WGS sequence"/>
</dbReference>
<dbReference type="InterPro" id="IPR018961">
    <property type="entry name" value="DnaJ_homolog_subfam-C_membr-28"/>
</dbReference>
<dbReference type="Pfam" id="PF09350">
    <property type="entry name" value="DJC28_CD"/>
    <property type="match status" value="1"/>
</dbReference>
<protein>
    <submittedName>
        <fullName evidence="2">DnaJ family domain-containing protein</fullName>
    </submittedName>
</protein>
<evidence type="ECO:0000313" key="2">
    <source>
        <dbReference type="EMBL" id="MFD1223062.1"/>
    </source>
</evidence>
<reference evidence="3" key="1">
    <citation type="journal article" date="2019" name="Int. J. Syst. Evol. Microbiol.">
        <title>The Global Catalogue of Microorganisms (GCM) 10K type strain sequencing project: providing services to taxonomists for standard genome sequencing and annotation.</title>
        <authorList>
            <consortium name="The Broad Institute Genomics Platform"/>
            <consortium name="The Broad Institute Genome Sequencing Center for Infectious Disease"/>
            <person name="Wu L."/>
            <person name="Ma J."/>
        </authorList>
    </citation>
    <scope>NUCLEOTIDE SEQUENCE [LARGE SCALE GENOMIC DNA]</scope>
    <source>
        <strain evidence="3">CCUG 53270</strain>
    </source>
</reference>
<dbReference type="EMBL" id="JBHTLU010000031">
    <property type="protein sequence ID" value="MFD1223062.1"/>
    <property type="molecule type" value="Genomic_DNA"/>
</dbReference>
<accession>A0ABW3UQ75</accession>
<name>A0ABW3UQ75_9BACL</name>
<sequence>MKYLHSIAEEKIQKAIRQGEFDRLPGDGKPLPPDELENVPEELRVGFKILKNAGLIPEEMLLRKEMVTLGDLIAACQDDTERERLQNELTVKKLRYQSLMSDRGWLASDAFSEYEHQIKQKLTDNEK</sequence>
<organism evidence="2 3">
    <name type="scientific">Paenibacillus vulneris</name>
    <dbReference type="NCBI Taxonomy" id="1133364"/>
    <lineage>
        <taxon>Bacteria</taxon>
        <taxon>Bacillati</taxon>
        <taxon>Bacillota</taxon>
        <taxon>Bacilli</taxon>
        <taxon>Bacillales</taxon>
        <taxon>Paenibacillaceae</taxon>
        <taxon>Paenibacillus</taxon>
    </lineage>
</organism>
<dbReference type="RefSeq" id="WP_345589067.1">
    <property type="nucleotide sequence ID" value="NZ_BAABJG010000015.1"/>
</dbReference>
<gene>
    <name evidence="2" type="ORF">ACFQ4B_23360</name>
</gene>